<organism evidence="3 4">
    <name type="scientific">Trichoderma longibrachiatum ATCC 18648</name>
    <dbReference type="NCBI Taxonomy" id="983965"/>
    <lineage>
        <taxon>Eukaryota</taxon>
        <taxon>Fungi</taxon>
        <taxon>Dikarya</taxon>
        <taxon>Ascomycota</taxon>
        <taxon>Pezizomycotina</taxon>
        <taxon>Sordariomycetes</taxon>
        <taxon>Hypocreomycetidae</taxon>
        <taxon>Hypocreales</taxon>
        <taxon>Hypocreaceae</taxon>
        <taxon>Trichoderma</taxon>
    </lineage>
</organism>
<proteinExistence type="predicted"/>
<feature type="compositionally biased region" description="Basic and acidic residues" evidence="1">
    <location>
        <begin position="253"/>
        <end position="268"/>
    </location>
</feature>
<feature type="compositionally biased region" description="Basic residues" evidence="1">
    <location>
        <begin position="229"/>
        <end position="242"/>
    </location>
</feature>
<name>A0A2T4C8T6_TRILO</name>
<dbReference type="Gene3D" id="3.60.21.70">
    <property type="entry name" value="PhoD-like phosphatase"/>
    <property type="match status" value="1"/>
</dbReference>
<feature type="compositionally biased region" description="Acidic residues" evidence="1">
    <location>
        <begin position="1319"/>
        <end position="1339"/>
    </location>
</feature>
<feature type="compositionally biased region" description="Basic and acidic residues" evidence="1">
    <location>
        <begin position="216"/>
        <end position="228"/>
    </location>
</feature>
<reference evidence="3 4" key="1">
    <citation type="submission" date="2016-07" db="EMBL/GenBank/DDBJ databases">
        <title>Multiple horizontal gene transfer events from other fungi enriched the ability of initially mycotrophic Trichoderma (Ascomycota) to feed on dead plant biomass.</title>
        <authorList>
            <consortium name="DOE Joint Genome Institute"/>
            <person name="Aerts A."/>
            <person name="Atanasova L."/>
            <person name="Chenthamara K."/>
            <person name="Zhang J."/>
            <person name="Grujic M."/>
            <person name="Henrissat B."/>
            <person name="Kuo A."/>
            <person name="Salamov A."/>
            <person name="Lipzen A."/>
            <person name="Labutti K."/>
            <person name="Barry K."/>
            <person name="Miao Y."/>
            <person name="Rahimi M.J."/>
            <person name="Shen Q."/>
            <person name="Grigoriev I.V."/>
            <person name="Kubicek C.P."/>
            <person name="Druzhinina I.S."/>
        </authorList>
    </citation>
    <scope>NUCLEOTIDE SEQUENCE [LARGE SCALE GENOMIC DNA]</scope>
    <source>
        <strain evidence="3 4">ATCC 18648</strain>
    </source>
</reference>
<feature type="compositionally biased region" description="Polar residues" evidence="1">
    <location>
        <begin position="47"/>
        <end position="70"/>
    </location>
</feature>
<sequence>MSAPYWGSLPQPKGVHSRRVSADYTNEFAQNDQRRSLDVQPQRKANRNSVQTAYTDAPSETTFSPNSPTSIPDYYQGLAPRPASHRPFPQEDTYEGYDRQDRRPNRTAVPDKYESISPAPSATDTVIRQPPMDSRDPYANGSYQYPGQSTSGQPSRMNPIEFSTFPTLFDGGLARTDSMASAQSLGSPLSGQSERRKKLADHRSPLQKLELTLDSMTKEEKRARDGYRRRPRISRKLQKARGRFPQSNSAAKSLEDQTGHDLIEDTQKPQEPLQSHMPRMPQEPQALRVPQDDMLQESSEPFERPESRLVFKNPEEMRPGDGLYSSPQWLDEWKKGTVGTLSGTLLDLTGKKPAGLMERNDPWLDREQGGHHRRVSSATRPRRAEAFDGEYDNTNGAPTRFKPPLYLKCGPLLRYCGLRHEKVPPQPRGPSVVEDREIWRGSVMIVTNDAKSSYEIAPTLRLFVQDVELLPPPPHQVDGELSPEYVDPIAGHPKLGRRGETLYVRPVDQLEEGRDLSHDESEDGLFEKIRSLPDEPLTQGLKDYPGSFASRQGRVKIDGEKMQKYKDVRGFRLHAEQGSTFWRFNVEVELREQQQRIAYRINRGPAMAFWVPARGQTMNMMFYTCNGFSISVNSNELCGPDPMWRDVLNSHQTRPFHAMIGGGDQIYNDCVAFDSPLFDEWLQINVAEKKLNAAFTPELQAELERFYLERYCTWFSQGLFGLATSQIPMVNMYDDHDVFDGYGSYAHLDMSSPVFSGLGRVAFKYYLLFQHQSIVPETEVSEPSWILGEQPGPYIQEVSRSLYMSMGGKVALLAVDCRTERTENVVLDEKTWEKIISRLYAEVRRGQIEHLLVLLGVPIAYPRLVWLENILTSKLLSPVKALGKTGMLGKHLNNLNGGYEILDDLNDHWTARNHKKERTIIIEDLQDLAIDRSVRITILSGDVHLGAIGQFYSNPKLGLPKHKDPRYMPNIISSAIVNHPPPDIVADLLNKRNKVHHFDKETDEAMIPIFQTGVDGKPRNNKNLLPHRNWCSIRMWAPGTTPPPSPPTSDRGRSRSPGGGSLLRRLSSRRRKSTSQQPFDASRESVRGPRPPISGGGGLFRNFSRRSSVDQQRPGGGVTRTMSLGRGEAAQHRDDFVHHAQHGSQGRFDDRNMSGQWSGGEFDSGHMDPRAQGQPRASGLRGGGGSDFDEFSAGDEAYFTAQTPRRAQTINYHAGPAGSHEVDAPSARPYHRTPTGLSLKDVKDAERFEVNLEGGLDISLNMEVNSKDPMGITVPYRILVPKLFYEASSKDDLFATAEPTGIRKLFSFRKKQKASPGEPEAEPAEEMGYEDEDLDDERY</sequence>
<dbReference type="PANTHER" id="PTHR46689:SF1">
    <property type="entry name" value="PHOD-LIKE PHOSPHATASE DOMAIN-CONTAINING PROTEIN"/>
    <property type="match status" value="1"/>
</dbReference>
<feature type="region of interest" description="Disordered" evidence="1">
    <location>
        <begin position="1140"/>
        <end position="1187"/>
    </location>
</feature>
<feature type="domain" description="PhoD-like phosphatase" evidence="2">
    <location>
        <begin position="618"/>
        <end position="871"/>
    </location>
</feature>
<evidence type="ECO:0000256" key="1">
    <source>
        <dbReference type="SAM" id="MobiDB-lite"/>
    </source>
</evidence>
<dbReference type="InterPro" id="IPR038607">
    <property type="entry name" value="PhoD-like_sf"/>
</dbReference>
<evidence type="ECO:0000313" key="4">
    <source>
        <dbReference type="Proteomes" id="UP000240760"/>
    </source>
</evidence>
<feature type="region of interest" description="Disordered" evidence="1">
    <location>
        <begin position="360"/>
        <end position="381"/>
    </location>
</feature>
<accession>A0A2T4C8T6</accession>
<dbReference type="InterPro" id="IPR018946">
    <property type="entry name" value="PhoD-like_MPP"/>
</dbReference>
<feature type="compositionally biased region" description="Basic and acidic residues" evidence="1">
    <location>
        <begin position="360"/>
        <end position="370"/>
    </location>
</feature>
<feature type="domain" description="PhoD-like phosphatase" evidence="2">
    <location>
        <begin position="879"/>
        <end position="1038"/>
    </location>
</feature>
<dbReference type="Proteomes" id="UP000240760">
    <property type="component" value="Unassembled WGS sequence"/>
</dbReference>
<evidence type="ECO:0000313" key="3">
    <source>
        <dbReference type="EMBL" id="PTB77981.1"/>
    </source>
</evidence>
<dbReference type="STRING" id="983965.A0A2T4C8T6"/>
<feature type="region of interest" description="Disordered" evidence="1">
    <location>
        <begin position="1215"/>
        <end position="1236"/>
    </location>
</feature>
<protein>
    <recommendedName>
        <fullName evidence="2">PhoD-like phosphatase domain-containing protein</fullName>
    </recommendedName>
</protein>
<dbReference type="InterPro" id="IPR043904">
    <property type="entry name" value="PhoD_2-like"/>
</dbReference>
<dbReference type="CDD" id="cd07389">
    <property type="entry name" value="MPP_PhoD"/>
    <property type="match status" value="1"/>
</dbReference>
<feature type="region of interest" description="Disordered" evidence="1">
    <location>
        <begin position="1307"/>
        <end position="1339"/>
    </location>
</feature>
<dbReference type="Pfam" id="PF19050">
    <property type="entry name" value="PhoD_2"/>
    <property type="match status" value="2"/>
</dbReference>
<feature type="region of interest" description="Disordered" evidence="1">
    <location>
        <begin position="1"/>
        <end position="284"/>
    </location>
</feature>
<dbReference type="PANTHER" id="PTHR46689">
    <property type="entry name" value="MEMBRANE PROTEIN, PUTATIVE-RELATED"/>
    <property type="match status" value="1"/>
</dbReference>
<dbReference type="GO" id="GO:0016020">
    <property type="term" value="C:membrane"/>
    <property type="evidence" value="ECO:0007669"/>
    <property type="project" value="TreeGrafter"/>
</dbReference>
<feature type="compositionally biased region" description="Polar residues" evidence="1">
    <location>
        <begin position="178"/>
        <end position="192"/>
    </location>
</feature>
<keyword evidence="4" id="KW-1185">Reference proteome</keyword>
<feature type="compositionally biased region" description="Polar residues" evidence="1">
    <location>
        <begin position="141"/>
        <end position="156"/>
    </location>
</feature>
<evidence type="ECO:0000259" key="2">
    <source>
        <dbReference type="Pfam" id="PF19050"/>
    </source>
</evidence>
<dbReference type="EMBL" id="KZ679130">
    <property type="protein sequence ID" value="PTB77981.1"/>
    <property type="molecule type" value="Genomic_DNA"/>
</dbReference>
<feature type="compositionally biased region" description="Basic and acidic residues" evidence="1">
    <location>
        <begin position="96"/>
        <end position="114"/>
    </location>
</feature>
<gene>
    <name evidence="3" type="ORF">M440DRAFT_1375700</name>
</gene>
<feature type="region of interest" description="Disordered" evidence="1">
    <location>
        <begin position="1035"/>
        <end position="1122"/>
    </location>
</feature>
<dbReference type="OrthoDB" id="9999821at2759"/>